<dbReference type="InterPro" id="IPR026872">
    <property type="entry name" value="FTB"/>
</dbReference>
<evidence type="ECO:0000313" key="10">
    <source>
        <dbReference type="Proteomes" id="UP000677054"/>
    </source>
</evidence>
<evidence type="ECO:0000256" key="2">
    <source>
        <dbReference type="ARBA" id="ARBA00015798"/>
    </source>
</evidence>
<dbReference type="InterPro" id="IPR001330">
    <property type="entry name" value="Prenyltrans"/>
</dbReference>
<dbReference type="Gene3D" id="1.50.10.20">
    <property type="match status" value="1"/>
</dbReference>
<dbReference type="InterPro" id="IPR006597">
    <property type="entry name" value="Sel1-like"/>
</dbReference>
<feature type="region of interest" description="Disordered" evidence="7">
    <location>
        <begin position="63"/>
        <end position="82"/>
    </location>
</feature>
<sequence>MLQDLWQKQTTMNILGNTERKGVLAYQISYLEAQCQNALCVEVKDHSDSNEEESDSEIFIAEDEEDSDEVSQSIGSQSLPRPTQQELLEHLERVEQLLENIELLGLDTNILGIDDPRHGYKTDRETHRPSQNEDEMEEVLHKNGEKQEPRIQVRLSSSIPGKGRIERTSENQEGVNEELGEDVAGGDSEEKYGKEDGDDIEKIKAKGIEDLKNAIFNNFGDKLEDAMKSLVNSGLVMDFDVKAKMGSEEEDINLDEPIPVEKPEEELTDEEKQAKHLYETGMKLMGKSRNRKVQAYEALRQAAALNHAKAREQYAWAQVLCDVDQNITAAMLTFQELAEKGSPSAQMALGFMHATGVGLAPSQAKALVYYTFAAAGGDPWAQMALGYRYWSGIGVPASCEIADDVSLTGGPVIQRIRLLDEWENPSSNMGLLDEDLLQYYQLLAEKGDVQAQLGLGQLYFQGGRGVEPDPFKALEYFTAAADAGNANALAFLGKMYLEGSDAVKQDNDTAYKYFSKAAEMGNPVGQGGLGLMYLYGKGVEKNYHKAFKHFVEAAEQGWVDGQLQLGKMYYHGLGLRRDYKMAIKYFNLASQSGHLLAFYYLAQMHATGTGMMRSCHTAVELMKNVAERGKWGERLMEAHLDYRDGLVDRALLKYMFLAELGYEAAQSNAAFILDRKESIFFREEEVWPRALIYWSRSASQGYSLARVKLGDYHYYGHGTRVDYEAAAAQYRLASEQQHNAQAMFNLAYMYETGRGLKQDIHLAKRFYDLAAETSADAQVPVALALIKLFLLFAFTKIKDFEFSVPWNIQWSGSLSRSLGPDWDLYLMTTLSILLGLEDVEGHVRKCFECYLKDESLSPPGPTLHCDLHAHYLRKGLVHLSTSYECLDASRPWLVYWIVHSLDLLDQPIPDEQKTHIAEFLAKCQHKDGGFGGGPQQLPHLAATYAAVLALSVLGTEEAYNVIDRHGFKASPLAKLRKFLESMQQGDGSFTVHEGGEVDIRGVYLALSVAKLTNVYSDDLFLGTADCQTYEGGFGGNPGVEAHGGYTFCGLATLNLLNKTNLADIRALLLHHMAYSIDTVIENRSRWLFHQEALQEYLLCCCQSTTGGLIDKPGKHADFYHTCYTLSGLSVAQHFAACGTGHIYRVGPSVNELTPVHPLYNISVQAANDAIHYYQKLPSVVQASGQPAESGDTS</sequence>
<dbReference type="SMART" id="SM00671">
    <property type="entry name" value="SEL1"/>
    <property type="match status" value="8"/>
</dbReference>
<evidence type="ECO:0000256" key="4">
    <source>
        <dbReference type="ARBA" id="ARBA00030182"/>
    </source>
</evidence>
<feature type="region of interest" description="Disordered" evidence="7">
    <location>
        <begin position="159"/>
        <end position="198"/>
    </location>
</feature>
<dbReference type="GO" id="GO:0005789">
    <property type="term" value="C:endoplasmic reticulum membrane"/>
    <property type="evidence" value="ECO:0007669"/>
    <property type="project" value="TreeGrafter"/>
</dbReference>
<feature type="domain" description="Prenyltransferase alpha-alpha toroid" evidence="8">
    <location>
        <begin position="863"/>
        <end position="1068"/>
    </location>
</feature>
<dbReference type="InterPro" id="IPR050767">
    <property type="entry name" value="Sel1_AlgK"/>
</dbReference>
<feature type="compositionally biased region" description="Basic and acidic residues" evidence="7">
    <location>
        <begin position="188"/>
        <end position="198"/>
    </location>
</feature>
<dbReference type="CDD" id="cd02893">
    <property type="entry name" value="FTase"/>
    <property type="match status" value="1"/>
</dbReference>
<evidence type="ECO:0000256" key="3">
    <source>
        <dbReference type="ARBA" id="ARBA00022737"/>
    </source>
</evidence>
<dbReference type="PANTHER" id="PTHR11102:SF147">
    <property type="entry name" value="SEL1L ADAPTOR SUBUNIT OF ERAD E3 UBIQUITIN LIGASE"/>
    <property type="match status" value="1"/>
</dbReference>
<dbReference type="Proteomes" id="UP000677054">
    <property type="component" value="Unassembled WGS sequence"/>
</dbReference>
<reference evidence="9" key="1">
    <citation type="submission" date="2020-11" db="EMBL/GenBank/DDBJ databases">
        <authorList>
            <person name="Tran Van P."/>
        </authorList>
    </citation>
    <scope>NUCLEOTIDE SEQUENCE</scope>
</reference>
<accession>A0A7R8XAP2</accession>
<name>A0A7R8XAP2_9CRUS</name>
<dbReference type="GO" id="GO:0005965">
    <property type="term" value="C:protein farnesyltransferase complex"/>
    <property type="evidence" value="ECO:0007669"/>
    <property type="project" value="InterPro"/>
</dbReference>
<dbReference type="PANTHER" id="PTHR11102">
    <property type="entry name" value="SEL-1-LIKE PROTEIN"/>
    <property type="match status" value="1"/>
</dbReference>
<dbReference type="SUPFAM" id="SSF48239">
    <property type="entry name" value="Terpenoid cyclases/Protein prenyltransferases"/>
    <property type="match status" value="1"/>
</dbReference>
<comment type="similarity">
    <text evidence="6">Belongs to the sel-1 family.</text>
</comment>
<evidence type="ECO:0000256" key="6">
    <source>
        <dbReference type="ARBA" id="ARBA00038101"/>
    </source>
</evidence>
<dbReference type="OrthoDB" id="27934at2759"/>
<feature type="domain" description="Prenyltransferase alpha-alpha toroid" evidence="8">
    <location>
        <begin position="1086"/>
        <end position="1161"/>
    </location>
</feature>
<dbReference type="Pfam" id="PF00432">
    <property type="entry name" value="Prenyltrans"/>
    <property type="match status" value="2"/>
</dbReference>
<evidence type="ECO:0000259" key="8">
    <source>
        <dbReference type="Pfam" id="PF00432"/>
    </source>
</evidence>
<dbReference type="EMBL" id="CAJPEV010001118">
    <property type="protein sequence ID" value="CAG0890844.1"/>
    <property type="molecule type" value="Genomic_DNA"/>
</dbReference>
<evidence type="ECO:0000313" key="9">
    <source>
        <dbReference type="EMBL" id="CAD7246386.1"/>
    </source>
</evidence>
<dbReference type="GO" id="GO:0004660">
    <property type="term" value="F:protein farnesyltransferase activity"/>
    <property type="evidence" value="ECO:0007669"/>
    <property type="project" value="UniProtKB-EC"/>
</dbReference>
<dbReference type="InterPro" id="IPR008930">
    <property type="entry name" value="Terpenoid_cyclase/PrenylTrfase"/>
</dbReference>
<dbReference type="Pfam" id="PF08238">
    <property type="entry name" value="Sel1"/>
    <property type="match status" value="9"/>
</dbReference>
<evidence type="ECO:0000256" key="1">
    <source>
        <dbReference type="ARBA" id="ARBA00012702"/>
    </source>
</evidence>
<gene>
    <name evidence="9" type="ORF">DSTB1V02_LOCUS6236</name>
</gene>
<dbReference type="EMBL" id="LR900635">
    <property type="protein sequence ID" value="CAD7246386.1"/>
    <property type="molecule type" value="Genomic_DNA"/>
</dbReference>
<dbReference type="GO" id="GO:0036503">
    <property type="term" value="P:ERAD pathway"/>
    <property type="evidence" value="ECO:0007669"/>
    <property type="project" value="TreeGrafter"/>
</dbReference>
<keyword evidence="10" id="KW-1185">Reference proteome</keyword>
<dbReference type="AlphaFoldDB" id="A0A7R8XAP2"/>
<protein>
    <recommendedName>
        <fullName evidence="2">Protein farnesyltransferase subunit beta</fullName>
        <ecNumber evidence="1">2.5.1.58</ecNumber>
    </recommendedName>
    <alternativeName>
        <fullName evidence="4">CAAX farnesyltransferase subunit beta</fullName>
    </alternativeName>
    <alternativeName>
        <fullName evidence="5">Ras proteins prenyltransferase subunit beta</fullName>
    </alternativeName>
</protein>
<dbReference type="SUPFAM" id="SSF81901">
    <property type="entry name" value="HCP-like"/>
    <property type="match status" value="3"/>
</dbReference>
<evidence type="ECO:0000256" key="5">
    <source>
        <dbReference type="ARBA" id="ARBA00032909"/>
    </source>
</evidence>
<keyword evidence="3" id="KW-0677">Repeat</keyword>
<organism evidence="9">
    <name type="scientific">Darwinula stevensoni</name>
    <dbReference type="NCBI Taxonomy" id="69355"/>
    <lineage>
        <taxon>Eukaryota</taxon>
        <taxon>Metazoa</taxon>
        <taxon>Ecdysozoa</taxon>
        <taxon>Arthropoda</taxon>
        <taxon>Crustacea</taxon>
        <taxon>Oligostraca</taxon>
        <taxon>Ostracoda</taxon>
        <taxon>Podocopa</taxon>
        <taxon>Podocopida</taxon>
        <taxon>Darwinulocopina</taxon>
        <taxon>Darwinuloidea</taxon>
        <taxon>Darwinulidae</taxon>
        <taxon>Darwinula</taxon>
    </lineage>
</organism>
<evidence type="ECO:0000256" key="7">
    <source>
        <dbReference type="SAM" id="MobiDB-lite"/>
    </source>
</evidence>
<dbReference type="EC" id="2.5.1.58" evidence="1"/>
<dbReference type="Gene3D" id="1.25.40.10">
    <property type="entry name" value="Tetratricopeptide repeat domain"/>
    <property type="match status" value="2"/>
</dbReference>
<dbReference type="InterPro" id="IPR011990">
    <property type="entry name" value="TPR-like_helical_dom_sf"/>
</dbReference>
<proteinExistence type="inferred from homology"/>